<accession>N1U5C5</accession>
<dbReference type="AlphaFoldDB" id="N1U5C5"/>
<organism evidence="1 2">
    <name type="scientific">Leptospira weilii str. Ecochallenge</name>
    <dbReference type="NCBI Taxonomy" id="1049986"/>
    <lineage>
        <taxon>Bacteria</taxon>
        <taxon>Pseudomonadati</taxon>
        <taxon>Spirochaetota</taxon>
        <taxon>Spirochaetia</taxon>
        <taxon>Leptospirales</taxon>
        <taxon>Leptospiraceae</taxon>
        <taxon>Leptospira</taxon>
    </lineage>
</organism>
<dbReference type="Proteomes" id="UP000012249">
    <property type="component" value="Unassembled WGS sequence"/>
</dbReference>
<proteinExistence type="predicted"/>
<gene>
    <name evidence="1" type="ORF">LEP1GSC043_3336</name>
</gene>
<protein>
    <submittedName>
        <fullName evidence="1">Uncharacterized protein</fullName>
    </submittedName>
</protein>
<evidence type="ECO:0000313" key="1">
    <source>
        <dbReference type="EMBL" id="EMY13331.1"/>
    </source>
</evidence>
<dbReference type="EMBL" id="AHMI02000241">
    <property type="protein sequence ID" value="EMY13331.1"/>
    <property type="molecule type" value="Genomic_DNA"/>
</dbReference>
<reference evidence="1 2" key="1">
    <citation type="submission" date="2013-02" db="EMBL/GenBank/DDBJ databases">
        <authorList>
            <person name="Harkins D.M."/>
            <person name="Durkin A.S."/>
            <person name="Brinkac L.M."/>
            <person name="Haft D.H."/>
            <person name="Selengut J.D."/>
            <person name="Sanka R."/>
            <person name="DePew J."/>
            <person name="Purushe J."/>
            <person name="Haake D.A."/>
            <person name="Matsunaga J."/>
            <person name="Vinetz J.M."/>
            <person name="Sutton G.G."/>
            <person name="Nierman W.C."/>
            <person name="Fouts D.E."/>
        </authorList>
    </citation>
    <scope>NUCLEOTIDE SEQUENCE [LARGE SCALE GENOMIC DNA]</scope>
    <source>
        <strain evidence="1 2">Ecochallenge</strain>
    </source>
</reference>
<evidence type="ECO:0000313" key="2">
    <source>
        <dbReference type="Proteomes" id="UP000012249"/>
    </source>
</evidence>
<sequence length="52" mass="5818">MFVLGKTSFTLRGNFPILENGWTIISSQFSLEGIGFRFLNVSIIEGVSYRSS</sequence>
<comment type="caution">
    <text evidence="1">The sequence shown here is derived from an EMBL/GenBank/DDBJ whole genome shotgun (WGS) entry which is preliminary data.</text>
</comment>
<name>N1U5C5_9LEPT</name>